<dbReference type="InterPro" id="IPR008069">
    <property type="entry name" value="Cyt_P450_E_grp-I_CYP2D-like"/>
</dbReference>
<dbReference type="GO" id="GO:0005506">
    <property type="term" value="F:iron ion binding"/>
    <property type="evidence" value="ECO:0007669"/>
    <property type="project" value="InterPro"/>
</dbReference>
<proteinExistence type="inferred from homology"/>
<dbReference type="CDD" id="cd11026">
    <property type="entry name" value="CYP2"/>
    <property type="match status" value="1"/>
</dbReference>
<evidence type="ECO:0000256" key="11">
    <source>
        <dbReference type="RuleBase" id="RU000461"/>
    </source>
</evidence>
<organism evidence="13 14">
    <name type="scientific">Knipowitschia caucasica</name>
    <name type="common">Caucasian dwarf goby</name>
    <name type="synonym">Pomatoschistus caucasicus</name>
    <dbReference type="NCBI Taxonomy" id="637954"/>
    <lineage>
        <taxon>Eukaryota</taxon>
        <taxon>Metazoa</taxon>
        <taxon>Chordata</taxon>
        <taxon>Craniata</taxon>
        <taxon>Vertebrata</taxon>
        <taxon>Euteleostomi</taxon>
        <taxon>Actinopterygii</taxon>
        <taxon>Neopterygii</taxon>
        <taxon>Teleostei</taxon>
        <taxon>Neoteleostei</taxon>
        <taxon>Acanthomorphata</taxon>
        <taxon>Gobiaria</taxon>
        <taxon>Gobiiformes</taxon>
        <taxon>Gobioidei</taxon>
        <taxon>Gobiidae</taxon>
        <taxon>Gobiinae</taxon>
        <taxon>Knipowitschia</taxon>
    </lineage>
</organism>
<keyword evidence="12" id="KW-0812">Transmembrane</keyword>
<evidence type="ECO:0000313" key="13">
    <source>
        <dbReference type="EMBL" id="CAL1592858.1"/>
    </source>
</evidence>
<evidence type="ECO:0000256" key="5">
    <source>
        <dbReference type="ARBA" id="ARBA00022723"/>
    </source>
</evidence>
<dbReference type="PANTHER" id="PTHR24300">
    <property type="entry name" value="CYTOCHROME P450 508A4-RELATED"/>
    <property type="match status" value="1"/>
</dbReference>
<evidence type="ECO:0000256" key="6">
    <source>
        <dbReference type="ARBA" id="ARBA00023002"/>
    </source>
</evidence>
<reference evidence="13 14" key="1">
    <citation type="submission" date="2024-04" db="EMBL/GenBank/DDBJ databases">
        <authorList>
            <person name="Waldvogel A.-M."/>
            <person name="Schoenle A."/>
        </authorList>
    </citation>
    <scope>NUCLEOTIDE SEQUENCE [LARGE SCALE GENOMIC DNA]</scope>
</reference>
<dbReference type="SUPFAM" id="SSF48264">
    <property type="entry name" value="Cytochrome P450"/>
    <property type="match status" value="1"/>
</dbReference>
<evidence type="ECO:0000256" key="4">
    <source>
        <dbReference type="ARBA" id="ARBA00022617"/>
    </source>
</evidence>
<feature type="binding site" description="axial binding residue" evidence="10">
    <location>
        <position position="444"/>
    </location>
    <ligand>
        <name>heme</name>
        <dbReference type="ChEBI" id="CHEBI:30413"/>
    </ligand>
    <ligandPart>
        <name>Fe</name>
        <dbReference type="ChEBI" id="CHEBI:18248"/>
    </ligandPart>
</feature>
<dbReference type="EMBL" id="OZ035824">
    <property type="protein sequence ID" value="CAL1592858.1"/>
    <property type="molecule type" value="Genomic_DNA"/>
</dbReference>
<dbReference type="PRINTS" id="PR00463">
    <property type="entry name" value="EP450I"/>
</dbReference>
<evidence type="ECO:0000256" key="8">
    <source>
        <dbReference type="ARBA" id="ARBA00023033"/>
    </source>
</evidence>
<keyword evidence="9 12" id="KW-0472">Membrane</keyword>
<dbReference type="GO" id="GO:0020037">
    <property type="term" value="F:heme binding"/>
    <property type="evidence" value="ECO:0007669"/>
    <property type="project" value="InterPro"/>
</dbReference>
<dbReference type="InterPro" id="IPR002401">
    <property type="entry name" value="Cyt_P450_E_grp-I"/>
</dbReference>
<keyword evidence="12" id="KW-1133">Transmembrane helix</keyword>
<dbReference type="PRINTS" id="PR00385">
    <property type="entry name" value="P450"/>
</dbReference>
<comment type="cofactor">
    <cofactor evidence="1 10">
        <name>heme</name>
        <dbReference type="ChEBI" id="CHEBI:30413"/>
    </cofactor>
</comment>
<dbReference type="InterPro" id="IPR001128">
    <property type="entry name" value="Cyt_P450"/>
</dbReference>
<sequence length="497" mass="56773">MWLYSFLLSLDFKSIALFLIIFILIADYVKNRSPPNYPPGPRGLPVLGNFLDSDPKFPHLSFSKLAETYGNVFSFRFGSDKLVFVTGYKMVKEALVNQADIFAERPFSPMGDRFYSSTGGGIFLSNGVKWRNHRRFALSTLRSFGLGKSSMDLCIRQEIQCLQDEIQNYKGEPFTPAGLFNNAVSNIICQLVMGKRFDYSNDKFQTMLRYLAETLYLEGTVWAQLYESFPWLMKRLPGPHNKMFHNIDKIIEFIMEEVESHKKDLDPNNPRDYIDTFIMEMQNHKDSDDGFDETNLAFCAMDLFLAGTETTSTTLQWALIYLIKHPEVQEKVQAEIDRVIGQNRLPTMGDRANLPYTDAVVHEIQRIGDIVPLNGLRITSQDTTLGGYFIPKGTAIMPMLHSVLFDKTEWESPDTFTPEHFLDKDGKFRKRDALMPFSAGKRVCLGESLAKMELFLFMVGLLQKFSFYVSDGVELRTDGVSGATRVPHPFKVQAKVR</sequence>
<accession>A0AAV2KS15</accession>
<evidence type="ECO:0000256" key="10">
    <source>
        <dbReference type="PIRSR" id="PIRSR602401-1"/>
    </source>
</evidence>
<evidence type="ECO:0000256" key="2">
    <source>
        <dbReference type="ARBA" id="ARBA00004370"/>
    </source>
</evidence>
<dbReference type="PANTHER" id="PTHR24300:SF177">
    <property type="entry name" value="CYTOCHROME P450 2J2"/>
    <property type="match status" value="1"/>
</dbReference>
<dbReference type="GO" id="GO:0005737">
    <property type="term" value="C:cytoplasm"/>
    <property type="evidence" value="ECO:0007669"/>
    <property type="project" value="TreeGrafter"/>
</dbReference>
<comment type="similarity">
    <text evidence="3 11">Belongs to the cytochrome P450 family.</text>
</comment>
<evidence type="ECO:0000256" key="9">
    <source>
        <dbReference type="ARBA" id="ARBA00023136"/>
    </source>
</evidence>
<dbReference type="PRINTS" id="PR01686">
    <property type="entry name" value="EP450ICYP2D"/>
</dbReference>
<dbReference type="FunFam" id="1.10.630.10:FF:000004">
    <property type="entry name" value="cytochrome P450 2D15 isoform X1"/>
    <property type="match status" value="1"/>
</dbReference>
<keyword evidence="4 10" id="KW-0349">Heme</keyword>
<keyword evidence="14" id="KW-1185">Reference proteome</keyword>
<dbReference type="Gene3D" id="1.10.630.10">
    <property type="entry name" value="Cytochrome P450"/>
    <property type="match status" value="1"/>
</dbReference>
<dbReference type="GO" id="GO:0016712">
    <property type="term" value="F:oxidoreductase activity, acting on paired donors, with incorporation or reduction of molecular oxygen, reduced flavin or flavoprotein as one donor, and incorporation of one atom of oxygen"/>
    <property type="evidence" value="ECO:0007669"/>
    <property type="project" value="InterPro"/>
</dbReference>
<dbReference type="PROSITE" id="PS00086">
    <property type="entry name" value="CYTOCHROME_P450"/>
    <property type="match status" value="1"/>
</dbReference>
<evidence type="ECO:0000256" key="12">
    <source>
        <dbReference type="SAM" id="Phobius"/>
    </source>
</evidence>
<keyword evidence="5 10" id="KW-0479">Metal-binding</keyword>
<evidence type="ECO:0000256" key="1">
    <source>
        <dbReference type="ARBA" id="ARBA00001971"/>
    </source>
</evidence>
<dbReference type="AlphaFoldDB" id="A0AAV2KS15"/>
<gene>
    <name evidence="13" type="ORF">KC01_LOCUS22051</name>
</gene>
<dbReference type="GO" id="GO:0016020">
    <property type="term" value="C:membrane"/>
    <property type="evidence" value="ECO:0007669"/>
    <property type="project" value="UniProtKB-SubCell"/>
</dbReference>
<name>A0AAV2KS15_KNICA</name>
<comment type="subcellular location">
    <subcellularLocation>
        <location evidence="2">Membrane</location>
    </subcellularLocation>
</comment>
<evidence type="ECO:0000313" key="14">
    <source>
        <dbReference type="Proteomes" id="UP001497482"/>
    </source>
</evidence>
<dbReference type="InterPro" id="IPR036396">
    <property type="entry name" value="Cyt_P450_sf"/>
</dbReference>
<keyword evidence="8 11" id="KW-0503">Monooxygenase</keyword>
<protein>
    <recommendedName>
        <fullName evidence="15">Cytochrome P450</fullName>
    </recommendedName>
</protein>
<evidence type="ECO:0000256" key="3">
    <source>
        <dbReference type="ARBA" id="ARBA00010617"/>
    </source>
</evidence>
<evidence type="ECO:0000256" key="7">
    <source>
        <dbReference type="ARBA" id="ARBA00023004"/>
    </source>
</evidence>
<keyword evidence="6 11" id="KW-0560">Oxidoreductase</keyword>
<dbReference type="GO" id="GO:0006805">
    <property type="term" value="P:xenobiotic metabolic process"/>
    <property type="evidence" value="ECO:0007669"/>
    <property type="project" value="TreeGrafter"/>
</dbReference>
<keyword evidence="7 10" id="KW-0408">Iron</keyword>
<dbReference type="Pfam" id="PF00067">
    <property type="entry name" value="p450"/>
    <property type="match status" value="1"/>
</dbReference>
<evidence type="ECO:0008006" key="15">
    <source>
        <dbReference type="Google" id="ProtNLM"/>
    </source>
</evidence>
<dbReference type="InterPro" id="IPR017972">
    <property type="entry name" value="Cyt_P450_CS"/>
</dbReference>
<dbReference type="InterPro" id="IPR050182">
    <property type="entry name" value="Cytochrome_P450_fam2"/>
</dbReference>
<dbReference type="GO" id="GO:0006082">
    <property type="term" value="P:organic acid metabolic process"/>
    <property type="evidence" value="ECO:0007669"/>
    <property type="project" value="TreeGrafter"/>
</dbReference>
<dbReference type="Proteomes" id="UP001497482">
    <property type="component" value="Chromosome 2"/>
</dbReference>
<feature type="transmembrane region" description="Helical" evidence="12">
    <location>
        <begin position="12"/>
        <end position="29"/>
    </location>
</feature>